<sequence length="77" mass="8119">MSAHPGALRRRLPHLVQQEVTPREHPRTIGWLGTTALAMGGSNQSLFLIGALVMTQGTAAVPLLIVGLLLSWAALPG</sequence>
<dbReference type="AlphaFoldDB" id="A0A6J6NJ41"/>
<keyword evidence="1" id="KW-0472">Membrane</keyword>
<evidence type="ECO:0000256" key="1">
    <source>
        <dbReference type="SAM" id="Phobius"/>
    </source>
</evidence>
<evidence type="ECO:0000313" key="2">
    <source>
        <dbReference type="EMBL" id="CAB4686670.1"/>
    </source>
</evidence>
<gene>
    <name evidence="2" type="ORF">UFOPK2399_00404</name>
</gene>
<keyword evidence="1" id="KW-0812">Transmembrane</keyword>
<organism evidence="2">
    <name type="scientific">freshwater metagenome</name>
    <dbReference type="NCBI Taxonomy" id="449393"/>
    <lineage>
        <taxon>unclassified sequences</taxon>
        <taxon>metagenomes</taxon>
        <taxon>ecological metagenomes</taxon>
    </lineage>
</organism>
<accession>A0A6J6NJ41</accession>
<dbReference type="EMBL" id="CAEZXP010000001">
    <property type="protein sequence ID" value="CAB4686670.1"/>
    <property type="molecule type" value="Genomic_DNA"/>
</dbReference>
<keyword evidence="1" id="KW-1133">Transmembrane helix</keyword>
<proteinExistence type="predicted"/>
<name>A0A6J6NJ41_9ZZZZ</name>
<reference evidence="2" key="1">
    <citation type="submission" date="2020-05" db="EMBL/GenBank/DDBJ databases">
        <authorList>
            <person name="Chiriac C."/>
            <person name="Salcher M."/>
            <person name="Ghai R."/>
            <person name="Kavagutti S V."/>
        </authorList>
    </citation>
    <scope>NUCLEOTIDE SEQUENCE</scope>
</reference>
<feature type="transmembrane region" description="Helical" evidence="1">
    <location>
        <begin position="46"/>
        <end position="75"/>
    </location>
</feature>
<protein>
    <submittedName>
        <fullName evidence="2">Unannotated protein</fullName>
    </submittedName>
</protein>